<dbReference type="EMBL" id="FMZC01000001">
    <property type="protein sequence ID" value="SDC06790.1"/>
    <property type="molecule type" value="Genomic_DNA"/>
</dbReference>
<sequence length="203" mass="23303">MKSPDLERVAETHFMIRPTLNSALKNSVLTAEGQARSPNCSTYFDVWTKSYSDRFFDMGTLIRAASSVETSLRDYYAQKKGYLNLSQLRQDPSYKKNIFQRVMPWHGNDGAVALIKTVNVDITVIPELPIVQELVLHRHLYAHNLGVIDDEYIKKLKRLTSIDLQANPQVAAQYPAQDVFWFEPLDRLPVFIEAVRSFVRALK</sequence>
<accession>A0A1G6IK59</accession>
<protein>
    <submittedName>
        <fullName evidence="1">Uncharacterized protein</fullName>
    </submittedName>
</protein>
<dbReference type="Proteomes" id="UP000198781">
    <property type="component" value="Unassembled WGS sequence"/>
</dbReference>
<reference evidence="1 2" key="1">
    <citation type="submission" date="2016-10" db="EMBL/GenBank/DDBJ databases">
        <authorList>
            <person name="de Groot N.N."/>
        </authorList>
    </citation>
    <scope>NUCLEOTIDE SEQUENCE [LARGE SCALE GENOMIC DNA]</scope>
    <source>
        <strain evidence="1 2">DSM 16619</strain>
    </source>
</reference>
<dbReference type="RefSeq" id="WP_092739403.1">
    <property type="nucleotide sequence ID" value="NZ_FMZC01000001.1"/>
</dbReference>
<proteinExistence type="predicted"/>
<name>A0A1G6IK59_9BURK</name>
<dbReference type="AlphaFoldDB" id="A0A1G6IK59"/>
<dbReference type="OrthoDB" id="9553937at2"/>
<evidence type="ECO:0000313" key="1">
    <source>
        <dbReference type="EMBL" id="SDC06790.1"/>
    </source>
</evidence>
<keyword evidence="2" id="KW-1185">Reference proteome</keyword>
<evidence type="ECO:0000313" key="2">
    <source>
        <dbReference type="Proteomes" id="UP000198781"/>
    </source>
</evidence>
<gene>
    <name evidence="1" type="ORF">SAMN05192589_101188</name>
</gene>
<organism evidence="1 2">
    <name type="scientific">Paracidovorax valerianellae</name>
    <dbReference type="NCBI Taxonomy" id="187868"/>
    <lineage>
        <taxon>Bacteria</taxon>
        <taxon>Pseudomonadati</taxon>
        <taxon>Pseudomonadota</taxon>
        <taxon>Betaproteobacteria</taxon>
        <taxon>Burkholderiales</taxon>
        <taxon>Comamonadaceae</taxon>
        <taxon>Paracidovorax</taxon>
    </lineage>
</organism>